<accession>A0A7S0CXJ6</accession>
<evidence type="ECO:0000256" key="2">
    <source>
        <dbReference type="SAM" id="Phobius"/>
    </source>
</evidence>
<name>A0A7S0CXJ6_MICPS</name>
<organism evidence="3">
    <name type="scientific">Micromonas pusilla</name>
    <name type="common">Picoplanktonic green alga</name>
    <name type="synonym">Chromulina pusilla</name>
    <dbReference type="NCBI Taxonomy" id="38833"/>
    <lineage>
        <taxon>Eukaryota</taxon>
        <taxon>Viridiplantae</taxon>
        <taxon>Chlorophyta</taxon>
        <taxon>Mamiellophyceae</taxon>
        <taxon>Mamiellales</taxon>
        <taxon>Mamiellaceae</taxon>
        <taxon>Micromonas</taxon>
    </lineage>
</organism>
<protein>
    <recommendedName>
        <fullName evidence="4">Monovalent Cation:Proton antiporter-1 family</fullName>
    </recommendedName>
</protein>
<feature type="region of interest" description="Disordered" evidence="1">
    <location>
        <begin position="419"/>
        <end position="448"/>
    </location>
</feature>
<feature type="transmembrane region" description="Helical" evidence="2">
    <location>
        <begin position="158"/>
        <end position="179"/>
    </location>
</feature>
<feature type="transmembrane region" description="Helical" evidence="2">
    <location>
        <begin position="26"/>
        <end position="48"/>
    </location>
</feature>
<keyword evidence="2" id="KW-1133">Transmembrane helix</keyword>
<feature type="compositionally biased region" description="Polar residues" evidence="1">
    <location>
        <begin position="420"/>
        <end position="432"/>
    </location>
</feature>
<proteinExistence type="predicted"/>
<dbReference type="PANTHER" id="PTHR43021:SF2">
    <property type="entry name" value="CATION_H+ EXCHANGER DOMAIN-CONTAINING PROTEIN"/>
    <property type="match status" value="1"/>
</dbReference>
<feature type="transmembrane region" description="Helical" evidence="2">
    <location>
        <begin position="389"/>
        <end position="408"/>
    </location>
</feature>
<feature type="transmembrane region" description="Helical" evidence="2">
    <location>
        <begin position="107"/>
        <end position="126"/>
    </location>
</feature>
<feature type="transmembrane region" description="Helical" evidence="2">
    <location>
        <begin position="213"/>
        <end position="230"/>
    </location>
</feature>
<evidence type="ECO:0000313" key="3">
    <source>
        <dbReference type="EMBL" id="CAD8436804.1"/>
    </source>
</evidence>
<keyword evidence="2" id="KW-0472">Membrane</keyword>
<feature type="transmembrane region" description="Helical" evidence="2">
    <location>
        <begin position="263"/>
        <end position="286"/>
    </location>
</feature>
<feature type="transmembrane region" description="Helical" evidence="2">
    <location>
        <begin position="298"/>
        <end position="319"/>
    </location>
</feature>
<evidence type="ECO:0000256" key="1">
    <source>
        <dbReference type="SAM" id="MobiDB-lite"/>
    </source>
</evidence>
<dbReference type="PANTHER" id="PTHR43021">
    <property type="entry name" value="NA(+)/H(+) ANTIPORTER-RELATED"/>
    <property type="match status" value="1"/>
</dbReference>
<sequence>MCLAVIGIAAGAELQMADLRRHPRPTLVMTACVSLFSFAFVFLAFLVVGPRVAFLAPLESKHVALVGSLLGTLAIARSPASAIAVLREMDAKGPFCQHVISVTVAKDFLVVALFALNVEFAALANLDFSTSSFPGSEDPETRVITQTRDDQGDILNALFAPVLSVAAAVLFGVALGAALGRFTKPRFLFFAVEDFDFDEKILTKKKNTILKRSLRAATVALASGGAFALASKTNVEPLLLCVVAGATCANRRHAGGAGERETLFAATSALMPVVNLVFFTAAGSSVRFDRVFKDTNTVVAAIALFLARLFALFHATAFARDALVKRDDETQNQNRLASTVSKAHTAPLFFNQAATRDVVWMAMITQAGVAMGLVKSCERRFASSWGGDFAALAAATIVLNLLAGPPAFRHAIVAAGESGAQRNASGATTGETVRTVDDETSSPAVPSP</sequence>
<gene>
    <name evidence="3" type="ORF">MSP1401_LOCUS4339</name>
</gene>
<dbReference type="AlphaFoldDB" id="A0A7S0CXJ6"/>
<feature type="transmembrane region" description="Helical" evidence="2">
    <location>
        <begin position="63"/>
        <end position="86"/>
    </location>
</feature>
<dbReference type="EMBL" id="HBEN01005295">
    <property type="protein sequence ID" value="CAD8436804.1"/>
    <property type="molecule type" value="Transcribed_RNA"/>
</dbReference>
<keyword evidence="2" id="KW-0812">Transmembrane</keyword>
<evidence type="ECO:0008006" key="4">
    <source>
        <dbReference type="Google" id="ProtNLM"/>
    </source>
</evidence>
<feature type="transmembrane region" description="Helical" evidence="2">
    <location>
        <begin position="358"/>
        <end position="377"/>
    </location>
</feature>
<reference evidence="3" key="1">
    <citation type="submission" date="2021-01" db="EMBL/GenBank/DDBJ databases">
        <authorList>
            <person name="Corre E."/>
            <person name="Pelletier E."/>
            <person name="Niang G."/>
            <person name="Scheremetjew M."/>
            <person name="Finn R."/>
            <person name="Kale V."/>
            <person name="Holt S."/>
            <person name="Cochrane G."/>
            <person name="Meng A."/>
            <person name="Brown T."/>
            <person name="Cohen L."/>
        </authorList>
    </citation>
    <scope>NUCLEOTIDE SEQUENCE</scope>
    <source>
        <strain evidence="3">CCAC1681</strain>
    </source>
</reference>